<organism evidence="1">
    <name type="scientific">Siphoviridae sp. ctGkF12</name>
    <dbReference type="NCBI Taxonomy" id="2826224"/>
    <lineage>
        <taxon>Viruses</taxon>
        <taxon>Duplodnaviria</taxon>
        <taxon>Heunggongvirae</taxon>
        <taxon>Uroviricota</taxon>
        <taxon>Caudoviricetes</taxon>
    </lineage>
</organism>
<protein>
    <submittedName>
        <fullName evidence="1">Uncharacterized protein</fullName>
    </submittedName>
</protein>
<proteinExistence type="predicted"/>
<accession>A0A8S5M8D2</accession>
<sequence length="53" mass="6336">MHSLKSCFRFLSYKILKATLLINISAPTEIFFYTYRTLQYLNVKFLSYSFIIS</sequence>
<dbReference type="EMBL" id="BK014844">
    <property type="protein sequence ID" value="DAD78476.1"/>
    <property type="molecule type" value="Genomic_DNA"/>
</dbReference>
<reference evidence="1" key="1">
    <citation type="journal article" date="2021" name="Proc. Natl. Acad. Sci. U.S.A.">
        <title>A Catalog of Tens of Thousands of Viruses from Human Metagenomes Reveals Hidden Associations with Chronic Diseases.</title>
        <authorList>
            <person name="Tisza M.J."/>
            <person name="Buck C.B."/>
        </authorList>
    </citation>
    <scope>NUCLEOTIDE SEQUENCE</scope>
    <source>
        <strain evidence="1">CtGkF12</strain>
    </source>
</reference>
<evidence type="ECO:0000313" key="1">
    <source>
        <dbReference type="EMBL" id="DAD78476.1"/>
    </source>
</evidence>
<name>A0A8S5M8D2_9CAUD</name>